<dbReference type="GeneID" id="34687196"/>
<keyword evidence="3" id="KW-1185">Reference proteome</keyword>
<dbReference type="Gene3D" id="3.30.110.20">
    <property type="entry name" value="Alba-like domain"/>
    <property type="match status" value="1"/>
</dbReference>
<sequence length="158" mass="17995">MPQNMLSQDPTTVLKTQSSTVLYRNIETGLKIAQSVDCNAFIRDKIVPTVIADREIAIEKCHVRYATKNTKTEEYVSELTEQLRQGKSVVLFAYGPHIQRGVTILELVKTRWDAKEPLEQQNTLDRFVNVVPGRNELLDRKLNVPILVSVLEMTTRGK</sequence>
<accession>A0A0C7N6Z1</accession>
<dbReference type="InterPro" id="IPR002775">
    <property type="entry name" value="DNA/RNA-bd_Alba-like"/>
</dbReference>
<dbReference type="STRING" id="1245769.A0A0C7N6Z1"/>
<proteinExistence type="predicted"/>
<dbReference type="Proteomes" id="UP000054304">
    <property type="component" value="Unassembled WGS sequence"/>
</dbReference>
<dbReference type="RefSeq" id="XP_022629890.1">
    <property type="nucleotide sequence ID" value="XM_022771296.1"/>
</dbReference>
<gene>
    <name evidence="2" type="ORF">LALA0_S08e08108g</name>
</gene>
<dbReference type="GO" id="GO:0003676">
    <property type="term" value="F:nucleic acid binding"/>
    <property type="evidence" value="ECO:0007669"/>
    <property type="project" value="InterPro"/>
</dbReference>
<dbReference type="InterPro" id="IPR036882">
    <property type="entry name" value="Alba-like_dom_sf"/>
</dbReference>
<feature type="domain" description="DNA/RNA-binding protein Alba-like" evidence="1">
    <location>
        <begin position="67"/>
        <end position="113"/>
    </location>
</feature>
<dbReference type="SUPFAM" id="SSF82704">
    <property type="entry name" value="AlbA-like"/>
    <property type="match status" value="1"/>
</dbReference>
<dbReference type="OrthoDB" id="4033941at2759"/>
<protein>
    <submittedName>
        <fullName evidence="2">LALA0S08e08108g1_1</fullName>
    </submittedName>
</protein>
<name>A0A0C7N6Z1_9SACH</name>
<evidence type="ECO:0000313" key="3">
    <source>
        <dbReference type="Proteomes" id="UP000054304"/>
    </source>
</evidence>
<evidence type="ECO:0000313" key="2">
    <source>
        <dbReference type="EMBL" id="CEP63678.1"/>
    </source>
</evidence>
<dbReference type="Pfam" id="PF01918">
    <property type="entry name" value="Alba"/>
    <property type="match status" value="1"/>
</dbReference>
<evidence type="ECO:0000259" key="1">
    <source>
        <dbReference type="Pfam" id="PF01918"/>
    </source>
</evidence>
<dbReference type="AlphaFoldDB" id="A0A0C7N6Z1"/>
<organism evidence="2 3">
    <name type="scientific">Lachancea lanzarotensis</name>
    <dbReference type="NCBI Taxonomy" id="1245769"/>
    <lineage>
        <taxon>Eukaryota</taxon>
        <taxon>Fungi</taxon>
        <taxon>Dikarya</taxon>
        <taxon>Ascomycota</taxon>
        <taxon>Saccharomycotina</taxon>
        <taxon>Saccharomycetes</taxon>
        <taxon>Saccharomycetales</taxon>
        <taxon>Saccharomycetaceae</taxon>
        <taxon>Lachancea</taxon>
    </lineage>
</organism>
<dbReference type="HOGENOM" id="CLU_115485_0_0_1"/>
<dbReference type="EMBL" id="LN736367">
    <property type="protein sequence ID" value="CEP63678.1"/>
    <property type="molecule type" value="Genomic_DNA"/>
</dbReference>
<reference evidence="2 3" key="1">
    <citation type="submission" date="2014-12" db="EMBL/GenBank/DDBJ databases">
        <authorList>
            <person name="Neuveglise Cecile"/>
        </authorList>
    </citation>
    <scope>NUCLEOTIDE SEQUENCE [LARGE SCALE GENOMIC DNA]</scope>
    <source>
        <strain evidence="2 3">CBS 12615</strain>
    </source>
</reference>